<dbReference type="Pfam" id="PF06258">
    <property type="entry name" value="Mito_fiss_Elm1"/>
    <property type="match status" value="1"/>
</dbReference>
<dbReference type="AlphaFoldDB" id="A0A520N5S7"/>
<gene>
    <name evidence="1" type="ORF">EVA97_01665</name>
</gene>
<reference evidence="1 2" key="1">
    <citation type="submission" date="2019-02" db="EMBL/GenBank/DDBJ databases">
        <title>Prokaryotic population dynamics and viral predation in marine succession experiment using metagenomics: the confinement effect.</title>
        <authorList>
            <person name="Haro-Moreno J.M."/>
            <person name="Rodriguez-Valera F."/>
            <person name="Lopez-Perez M."/>
        </authorList>
    </citation>
    <scope>NUCLEOTIDE SEQUENCE [LARGE SCALE GENOMIC DNA]</scope>
    <source>
        <strain evidence="1">MED-G164</strain>
    </source>
</reference>
<dbReference type="Proteomes" id="UP000315283">
    <property type="component" value="Unassembled WGS sequence"/>
</dbReference>
<evidence type="ECO:0000313" key="1">
    <source>
        <dbReference type="EMBL" id="RZO28841.1"/>
    </source>
</evidence>
<evidence type="ECO:0008006" key="3">
    <source>
        <dbReference type="Google" id="ProtNLM"/>
    </source>
</evidence>
<organism evidence="1 2">
    <name type="scientific">SAR86 cluster bacterium</name>
    <dbReference type="NCBI Taxonomy" id="2030880"/>
    <lineage>
        <taxon>Bacteria</taxon>
        <taxon>Pseudomonadati</taxon>
        <taxon>Pseudomonadota</taxon>
        <taxon>Gammaproteobacteria</taxon>
        <taxon>SAR86 cluster</taxon>
    </lineage>
</organism>
<evidence type="ECO:0000313" key="2">
    <source>
        <dbReference type="Proteomes" id="UP000315283"/>
    </source>
</evidence>
<protein>
    <recommendedName>
        <fullName evidence="3">Nucleoside-diphosphate sugar epimerase</fullName>
    </recommendedName>
</protein>
<comment type="caution">
    <text evidence="1">The sequence shown here is derived from an EMBL/GenBank/DDBJ whole genome shotgun (WGS) entry which is preliminary data.</text>
</comment>
<name>A0A520N5S7_9GAMM</name>
<dbReference type="EMBL" id="SHBJ01000007">
    <property type="protein sequence ID" value="RZO28841.1"/>
    <property type="molecule type" value="Genomic_DNA"/>
</dbReference>
<proteinExistence type="predicted"/>
<accession>A0A520N5S7</accession>
<dbReference type="InterPro" id="IPR009367">
    <property type="entry name" value="Elm1-like"/>
</dbReference>
<sequence length="302" mass="34502">MNVLWIKDNNIGHEKQVQVLLDELSNSLNLNIESRTVNGSIPFFRYIDKVKENYYDLIIGAGHKTYPHIIKTKNTQKKSCKNIAILAPTFNKNKFDFICAPSHDAQKLKNLTNVILYEGSLAKVSTNDVDGGIGLIAIGGTNKHYHFDENHIISQIKFFLSLHPNKHFYIFNSRRTPSSMNNKLELLVNESLDFCNININSLSFESVLHKASIKLITKDSMNMVYESLSCKGNTYLLDMKSKNLDDKVVLNIENLIKDKYVGYIELSNLVDEIPTMQIKTQNIYNEVFAEVEKVSFELCKVL</sequence>